<sequence length="88" mass="9921">MSRIIGRRLVKILSVETSKFSKSNRIFVLQHLSQFPPSGPVGKYKYTTLMFDSKKKLKHGFGWIKAICSTKPNFNCGTVQLGICLLNS</sequence>
<reference evidence="1 2" key="1">
    <citation type="journal article" date="2018" name="Sci. Rep.">
        <title>Genomic signatures of local adaptation to the degree of environmental predictability in rotifers.</title>
        <authorList>
            <person name="Franch-Gras L."/>
            <person name="Hahn C."/>
            <person name="Garcia-Roger E.M."/>
            <person name="Carmona M.J."/>
            <person name="Serra M."/>
            <person name="Gomez A."/>
        </authorList>
    </citation>
    <scope>NUCLEOTIDE SEQUENCE [LARGE SCALE GENOMIC DNA]</scope>
    <source>
        <strain evidence="1">HYR1</strain>
    </source>
</reference>
<proteinExistence type="predicted"/>
<comment type="caution">
    <text evidence="1">The sequence shown here is derived from an EMBL/GenBank/DDBJ whole genome shotgun (WGS) entry which is preliminary data.</text>
</comment>
<gene>
    <name evidence="1" type="ORF">BpHYR1_044292</name>
</gene>
<protein>
    <submittedName>
        <fullName evidence="1">Uncharacterized protein</fullName>
    </submittedName>
</protein>
<evidence type="ECO:0000313" key="2">
    <source>
        <dbReference type="Proteomes" id="UP000276133"/>
    </source>
</evidence>
<keyword evidence="2" id="KW-1185">Reference proteome</keyword>
<dbReference type="AlphaFoldDB" id="A0A3M7PDD3"/>
<dbReference type="Proteomes" id="UP000276133">
    <property type="component" value="Unassembled WGS sequence"/>
</dbReference>
<accession>A0A3M7PDD3</accession>
<organism evidence="1 2">
    <name type="scientific">Brachionus plicatilis</name>
    <name type="common">Marine rotifer</name>
    <name type="synonym">Brachionus muelleri</name>
    <dbReference type="NCBI Taxonomy" id="10195"/>
    <lineage>
        <taxon>Eukaryota</taxon>
        <taxon>Metazoa</taxon>
        <taxon>Spiralia</taxon>
        <taxon>Gnathifera</taxon>
        <taxon>Rotifera</taxon>
        <taxon>Eurotatoria</taxon>
        <taxon>Monogononta</taxon>
        <taxon>Pseudotrocha</taxon>
        <taxon>Ploima</taxon>
        <taxon>Brachionidae</taxon>
        <taxon>Brachionus</taxon>
    </lineage>
</organism>
<evidence type="ECO:0000313" key="1">
    <source>
        <dbReference type="EMBL" id="RMZ97048.1"/>
    </source>
</evidence>
<name>A0A3M7PDD3_BRAPC</name>
<dbReference type="EMBL" id="REGN01011671">
    <property type="protein sequence ID" value="RMZ97048.1"/>
    <property type="molecule type" value="Genomic_DNA"/>
</dbReference>